<keyword evidence="3" id="KW-1185">Reference proteome</keyword>
<sequence>MIFTGRSVDALDEVRGSSGVVVQSDERRDVKAVAIAAGWFSSLRRPGKRNKRSCQKQAKSAWDLTTLSTNNKRTIEERGHFCEDDDNETKTNVILEKQCCQSDDNVLPGSILQSSSKLALAYLIAREEKKKQIQMYNRDIQIVGSYYDDLIIVISAILYCCLLTSSNDYFLFFKRHMSVGNDDDDDDDDEKTIL</sequence>
<dbReference type="EMBL" id="JACSDZ010000003">
    <property type="protein sequence ID" value="KAF7410173.1"/>
    <property type="molecule type" value="Genomic_DNA"/>
</dbReference>
<keyword evidence="1" id="KW-0812">Transmembrane</keyword>
<gene>
    <name evidence="2" type="ORF">HZH68_004554</name>
</gene>
<keyword evidence="1" id="KW-0472">Membrane</keyword>
<evidence type="ECO:0000313" key="3">
    <source>
        <dbReference type="Proteomes" id="UP000617340"/>
    </source>
</evidence>
<evidence type="ECO:0000256" key="1">
    <source>
        <dbReference type="SAM" id="Phobius"/>
    </source>
</evidence>
<accession>A0A834KNZ6</accession>
<evidence type="ECO:0000313" key="2">
    <source>
        <dbReference type="EMBL" id="KAF7410173.1"/>
    </source>
</evidence>
<feature type="transmembrane region" description="Helical" evidence="1">
    <location>
        <begin position="146"/>
        <end position="165"/>
    </location>
</feature>
<name>A0A834KNZ6_VESGE</name>
<dbReference type="Proteomes" id="UP000617340">
    <property type="component" value="Unassembled WGS sequence"/>
</dbReference>
<protein>
    <submittedName>
        <fullName evidence="2">Uncharacterized protein</fullName>
    </submittedName>
</protein>
<comment type="caution">
    <text evidence="2">The sequence shown here is derived from an EMBL/GenBank/DDBJ whole genome shotgun (WGS) entry which is preliminary data.</text>
</comment>
<keyword evidence="1" id="KW-1133">Transmembrane helix</keyword>
<dbReference type="AlphaFoldDB" id="A0A834KNZ6"/>
<proteinExistence type="predicted"/>
<organism evidence="2 3">
    <name type="scientific">Vespula germanica</name>
    <name type="common">German yellow jacket</name>
    <name type="synonym">Paravespula germanica</name>
    <dbReference type="NCBI Taxonomy" id="30212"/>
    <lineage>
        <taxon>Eukaryota</taxon>
        <taxon>Metazoa</taxon>
        <taxon>Ecdysozoa</taxon>
        <taxon>Arthropoda</taxon>
        <taxon>Hexapoda</taxon>
        <taxon>Insecta</taxon>
        <taxon>Pterygota</taxon>
        <taxon>Neoptera</taxon>
        <taxon>Endopterygota</taxon>
        <taxon>Hymenoptera</taxon>
        <taxon>Apocrita</taxon>
        <taxon>Aculeata</taxon>
        <taxon>Vespoidea</taxon>
        <taxon>Vespidae</taxon>
        <taxon>Vespinae</taxon>
        <taxon>Vespula</taxon>
    </lineage>
</organism>
<reference evidence="2" key="1">
    <citation type="journal article" date="2020" name="G3 (Bethesda)">
        <title>High-Quality Assemblies for Three Invasive Social Wasps from the &lt;i&gt;Vespula&lt;/i&gt; Genus.</title>
        <authorList>
            <person name="Harrop T.W.R."/>
            <person name="Guhlin J."/>
            <person name="McLaughlin G.M."/>
            <person name="Permina E."/>
            <person name="Stockwell P."/>
            <person name="Gilligan J."/>
            <person name="Le Lec M.F."/>
            <person name="Gruber M.A.M."/>
            <person name="Quinn O."/>
            <person name="Lovegrove M."/>
            <person name="Duncan E.J."/>
            <person name="Remnant E.J."/>
            <person name="Van Eeckhoven J."/>
            <person name="Graham B."/>
            <person name="Knapp R.A."/>
            <person name="Langford K.W."/>
            <person name="Kronenberg Z."/>
            <person name="Press M.O."/>
            <person name="Eacker S.M."/>
            <person name="Wilson-Rankin E.E."/>
            <person name="Purcell J."/>
            <person name="Lester P.J."/>
            <person name="Dearden P.K."/>
        </authorList>
    </citation>
    <scope>NUCLEOTIDE SEQUENCE</scope>
    <source>
        <strain evidence="2">Linc-1</strain>
    </source>
</reference>